<gene>
    <name evidence="3" type="ORF">HGMM_OP2C248</name>
</gene>
<protein>
    <submittedName>
        <fullName evidence="3">Aspartate racemase</fullName>
    </submittedName>
</protein>
<comment type="similarity">
    <text evidence="1">Belongs to the aspartate/glutamate racemases family.</text>
</comment>
<keyword evidence="2" id="KW-0413">Isomerase</keyword>
<dbReference type="Pfam" id="PF01177">
    <property type="entry name" value="Asp_Glu_race"/>
    <property type="match status" value="1"/>
</dbReference>
<dbReference type="InterPro" id="IPR015942">
    <property type="entry name" value="Asp/Glu/hydantoin_racemase"/>
</dbReference>
<dbReference type="NCBIfam" id="TIGR00035">
    <property type="entry name" value="asp_race"/>
    <property type="match status" value="1"/>
</dbReference>
<dbReference type="PANTHER" id="PTHR21198">
    <property type="entry name" value="GLUTAMATE RACEMASE"/>
    <property type="match status" value="1"/>
</dbReference>
<dbReference type="EMBL" id="AP011801">
    <property type="protein sequence ID" value="BAL58700.1"/>
    <property type="molecule type" value="Genomic_DNA"/>
</dbReference>
<evidence type="ECO:0000256" key="1">
    <source>
        <dbReference type="ARBA" id="ARBA00007847"/>
    </source>
</evidence>
<reference evidence="3" key="2">
    <citation type="journal article" date="2012" name="PLoS ONE">
        <title>A Deeply Branching Thermophilic Bacterium with an Ancient Acetyl-CoA Pathway Dominates a Subsurface Ecosystem.</title>
        <authorList>
            <person name="Takami H."/>
            <person name="Noguchi H."/>
            <person name="Takaki Y."/>
            <person name="Uchiyama I."/>
            <person name="Toyoda A."/>
            <person name="Nishi S."/>
            <person name="Chee G.-J."/>
            <person name="Arai W."/>
            <person name="Nunoura T."/>
            <person name="Itoh T."/>
            <person name="Hattori M."/>
            <person name="Takai K."/>
        </authorList>
    </citation>
    <scope>NUCLEOTIDE SEQUENCE</scope>
</reference>
<sequence>MRVIGILGGMGPAATVELFRRIVLKTPAHCDQDHIPVLIDSNPKIPDRGSFLLAGGPDPRPALCRSARKLERLGASFLVMPCNTAHAFLPSLREAVHIPFIDMIAETARAIRESRVGLLATETTIRTRLYHDACAAYGIEVITPFSDDQARVMEIIYAIKGGACGFTRELQAIAARLRERGARALVVGCTELSLVVPQGDFAGPVYDALDILAEAAVRQALHPHLRLARDAPQAAARP</sequence>
<accession>H5SRI3</accession>
<dbReference type="InterPro" id="IPR001920">
    <property type="entry name" value="Asp/Glu_race"/>
</dbReference>
<dbReference type="InterPro" id="IPR018187">
    <property type="entry name" value="Asp/Glu_racemase_AS_1"/>
</dbReference>
<dbReference type="AlphaFoldDB" id="H5SRI3"/>
<dbReference type="PROSITE" id="PS00923">
    <property type="entry name" value="ASP_GLU_RACEMASE_1"/>
    <property type="match status" value="1"/>
</dbReference>
<proteinExistence type="inferred from homology"/>
<organism evidence="3">
    <name type="scientific">Acetithermum autotrophicum</name>
    <dbReference type="NCBI Taxonomy" id="1446466"/>
    <lineage>
        <taxon>Bacteria</taxon>
        <taxon>Candidatus Bipolaricaulota</taxon>
        <taxon>Candidatus Acetithermum</taxon>
    </lineage>
</organism>
<dbReference type="Gene3D" id="3.40.50.1860">
    <property type="match status" value="2"/>
</dbReference>
<reference evidence="3" key="1">
    <citation type="journal article" date="2005" name="Environ. Microbiol.">
        <title>Genetic and functional properties of uncultivated thermophilic crenarchaeotes from a subsurface gold mine as revealed by analysis of genome fragments.</title>
        <authorList>
            <person name="Nunoura T."/>
            <person name="Hirayama H."/>
            <person name="Takami H."/>
            <person name="Oida H."/>
            <person name="Nishi S."/>
            <person name="Shimamura S."/>
            <person name="Suzuki Y."/>
            <person name="Inagaki F."/>
            <person name="Takai K."/>
            <person name="Nealson K.H."/>
            <person name="Horikoshi K."/>
        </authorList>
    </citation>
    <scope>NUCLEOTIDE SEQUENCE</scope>
</reference>
<dbReference type="SUPFAM" id="SSF53681">
    <property type="entry name" value="Aspartate/glutamate racemase"/>
    <property type="match status" value="2"/>
</dbReference>
<dbReference type="PANTHER" id="PTHR21198:SF7">
    <property type="entry name" value="ASPARTATE-GLUTAMATE RACEMASE FAMILY"/>
    <property type="match status" value="1"/>
</dbReference>
<evidence type="ECO:0000256" key="2">
    <source>
        <dbReference type="ARBA" id="ARBA00023235"/>
    </source>
</evidence>
<dbReference type="InterPro" id="IPR004380">
    <property type="entry name" value="Asp_race"/>
</dbReference>
<dbReference type="GO" id="GO:0047661">
    <property type="term" value="F:amino-acid racemase activity"/>
    <property type="evidence" value="ECO:0007669"/>
    <property type="project" value="InterPro"/>
</dbReference>
<name>H5SRI3_ACEAU</name>
<evidence type="ECO:0000313" key="3">
    <source>
        <dbReference type="EMBL" id="BAL58700.1"/>
    </source>
</evidence>